<comment type="caution">
    <text evidence="2">The sequence shown here is derived from an EMBL/GenBank/DDBJ whole genome shotgun (WGS) entry which is preliminary data.</text>
</comment>
<dbReference type="OrthoDB" id="112250at2"/>
<feature type="transmembrane region" description="Helical" evidence="1">
    <location>
        <begin position="370"/>
        <end position="393"/>
    </location>
</feature>
<feature type="transmembrane region" description="Helical" evidence="1">
    <location>
        <begin position="107"/>
        <end position="128"/>
    </location>
</feature>
<evidence type="ECO:0000313" key="3">
    <source>
        <dbReference type="Proteomes" id="UP000054770"/>
    </source>
</evidence>
<keyword evidence="3" id="KW-1185">Reference proteome</keyword>
<reference evidence="2" key="1">
    <citation type="submission" date="2016-01" db="EMBL/GenBank/DDBJ databases">
        <authorList>
            <person name="Peeters C."/>
        </authorList>
    </citation>
    <scope>NUCLEOTIDE SEQUENCE [LARGE SCALE GENOMIC DNA]</scope>
    <source>
        <strain evidence="2">LMG 22940</strain>
    </source>
</reference>
<feature type="transmembrane region" description="Helical" evidence="1">
    <location>
        <begin position="444"/>
        <end position="463"/>
    </location>
</feature>
<evidence type="ECO:0000256" key="1">
    <source>
        <dbReference type="SAM" id="Phobius"/>
    </source>
</evidence>
<dbReference type="Proteomes" id="UP000054770">
    <property type="component" value="Unassembled WGS sequence"/>
</dbReference>
<protein>
    <submittedName>
        <fullName evidence="2">Uncharacterized protein</fullName>
    </submittedName>
</protein>
<feature type="transmembrane region" description="Helical" evidence="1">
    <location>
        <begin position="413"/>
        <end position="432"/>
    </location>
</feature>
<sequence length="477" mass="51086">MANPTDEEAPGARPEDCWNYAGPHVAALVDDCCRMLNYATDKGINVEPQDSRNVSIAGKAFARGRWSEQIESDLYTTKSRLAAAIQPVTTETLAANALHDARKSTRFYFRATIAIASVLVPLSMVVFANAKLASSSKALIESNDTLAVTLYNELQDHRNQIDAAKQRLITAANGAPGASGASDSAVASAPAASSGAAAYLVKTGKAAGVNRIPSCAPLASADGATAINVSAATCPSSGTSPTNGVAETGSNADEMVANTPTAIVIKGQLQEFARNNRLLFAQTIWLGRLNLAHYQNVYQSPWMESARTKRENLELRLPILTNPYRTMKQDTSLSEDERNPDHAIDDGLQKLAVYQDIRAMAQDAQRTTDIMWAAITTYVLPVLYALLGSLAFILRDLSEQSVSKTFHPTHGRFVNRVRLVVAVIIGTVIGLFDNFWKDSVASASPLAIAFVAGYAANTFFAFLDKSALGAKLAGKQQ</sequence>
<keyword evidence="1" id="KW-0812">Transmembrane</keyword>
<name>A0A158K8C8_9BURK</name>
<proteinExistence type="predicted"/>
<keyword evidence="1" id="KW-0472">Membrane</keyword>
<dbReference type="EMBL" id="FCON02000071">
    <property type="protein sequence ID" value="SAL77372.1"/>
    <property type="molecule type" value="Genomic_DNA"/>
</dbReference>
<organism evidence="2 3">
    <name type="scientific">Caballeronia choica</name>
    <dbReference type="NCBI Taxonomy" id="326476"/>
    <lineage>
        <taxon>Bacteria</taxon>
        <taxon>Pseudomonadati</taxon>
        <taxon>Pseudomonadota</taxon>
        <taxon>Betaproteobacteria</taxon>
        <taxon>Burkholderiales</taxon>
        <taxon>Burkholderiaceae</taxon>
        <taxon>Caballeronia</taxon>
    </lineage>
</organism>
<evidence type="ECO:0000313" key="2">
    <source>
        <dbReference type="EMBL" id="SAL77372.1"/>
    </source>
</evidence>
<keyword evidence="1" id="KW-1133">Transmembrane helix</keyword>
<gene>
    <name evidence="2" type="ORF">AWB68_05185</name>
</gene>
<dbReference type="AlphaFoldDB" id="A0A158K8C8"/>
<accession>A0A158K8C8</accession>
<dbReference type="RefSeq" id="WP_087647233.1">
    <property type="nucleotide sequence ID" value="NZ_FCON02000071.1"/>
</dbReference>